<dbReference type="GO" id="GO:0015074">
    <property type="term" value="P:DNA integration"/>
    <property type="evidence" value="ECO:0007669"/>
    <property type="project" value="InterPro"/>
</dbReference>
<keyword evidence="5" id="KW-1185">Reference proteome</keyword>
<dbReference type="SUPFAM" id="SSF56349">
    <property type="entry name" value="DNA breaking-rejoining enzymes"/>
    <property type="match status" value="1"/>
</dbReference>
<proteinExistence type="predicted"/>
<evidence type="ECO:0000313" key="4">
    <source>
        <dbReference type="EMBL" id="KZS41925.1"/>
    </source>
</evidence>
<evidence type="ECO:0000256" key="2">
    <source>
        <dbReference type="ARBA" id="ARBA00023172"/>
    </source>
</evidence>
<accession>A0A163BZP6</accession>
<reference evidence="4 5" key="1">
    <citation type="submission" date="2016-01" db="EMBL/GenBank/DDBJ databases">
        <title>The draft genome sequence of Aquimarina sp. RZW4-3-2.</title>
        <authorList>
            <person name="Wang Y."/>
        </authorList>
    </citation>
    <scope>NUCLEOTIDE SEQUENCE [LARGE SCALE GENOMIC DNA]</scope>
    <source>
        <strain evidence="4 5">RZW4-3-2</strain>
    </source>
</reference>
<dbReference type="Pfam" id="PF13102">
    <property type="entry name" value="Phage_int_SAM_5"/>
    <property type="match status" value="1"/>
</dbReference>
<comment type="caution">
    <text evidence="4">The sequence shown here is derived from an EMBL/GenBank/DDBJ whole genome shotgun (WGS) entry which is preliminary data.</text>
</comment>
<name>A0A163BZP6_9FLAO</name>
<dbReference type="Gene3D" id="1.10.443.10">
    <property type="entry name" value="Intergrase catalytic core"/>
    <property type="match status" value="1"/>
</dbReference>
<dbReference type="GO" id="GO:0003677">
    <property type="term" value="F:DNA binding"/>
    <property type="evidence" value="ECO:0007669"/>
    <property type="project" value="UniProtKB-KW"/>
</dbReference>
<sequence>MIEASIIVETKRKTAKGYPIKIEVYSKRKYKYIGLKKYQNSKTLKIDSEIANRLSNLEKEVEYCNKLNLDLDSSVEIIQKGLNNNPELEIFLLKQRIQQIQNDSGIKFLEFFDTRIHELEELSKSTKAYKETRTQVKYFLEYENEKDVLINNIDYEWLNSFIRFKKTTTKKGAGGVNFYLKKMRAVYKEAQKRESLNIKKDNPFLGIINNTTTKEVIDISIEDIKKLFPLLEEYKLFTEEGVKLDNNTGITKKNALSRIRAIELWLFQIALGGFDFADITNLKWKNINKTRISFKRYKNRNKPNGGPTVDNLLSHYALYVIEKYGDKTNENIFSFIPSLDTEHYTEFRNNISKILSRVSEKLEFKEKIKTKSPRYIYRSLSGELLIDTLVIMQIQGHKPEGVTYKYQRKLPYNVIDKEHKKVLQIIF</sequence>
<dbReference type="InterPro" id="IPR011010">
    <property type="entry name" value="DNA_brk_join_enz"/>
</dbReference>
<keyword evidence="1" id="KW-0238">DNA-binding</keyword>
<organism evidence="4 5">
    <name type="scientific">Aquimarina aggregata</name>
    <dbReference type="NCBI Taxonomy" id="1642818"/>
    <lineage>
        <taxon>Bacteria</taxon>
        <taxon>Pseudomonadati</taxon>
        <taxon>Bacteroidota</taxon>
        <taxon>Flavobacteriia</taxon>
        <taxon>Flavobacteriales</taxon>
        <taxon>Flavobacteriaceae</taxon>
        <taxon>Aquimarina</taxon>
    </lineage>
</organism>
<evidence type="ECO:0000256" key="1">
    <source>
        <dbReference type="ARBA" id="ARBA00023125"/>
    </source>
</evidence>
<dbReference type="EMBL" id="LQRT01000002">
    <property type="protein sequence ID" value="KZS41925.1"/>
    <property type="molecule type" value="Genomic_DNA"/>
</dbReference>
<evidence type="ECO:0000313" key="5">
    <source>
        <dbReference type="Proteomes" id="UP000076715"/>
    </source>
</evidence>
<dbReference type="AlphaFoldDB" id="A0A163BZP6"/>
<feature type="domain" description="Phage integrase SAM-like" evidence="3">
    <location>
        <begin position="108"/>
        <end position="199"/>
    </location>
</feature>
<keyword evidence="2" id="KW-0233">DNA recombination</keyword>
<dbReference type="InterPro" id="IPR013762">
    <property type="entry name" value="Integrase-like_cat_sf"/>
</dbReference>
<dbReference type="GO" id="GO:0006310">
    <property type="term" value="P:DNA recombination"/>
    <property type="evidence" value="ECO:0007669"/>
    <property type="project" value="UniProtKB-KW"/>
</dbReference>
<dbReference type="RefSeq" id="WP_066308745.1">
    <property type="nucleotide sequence ID" value="NZ_LQRT01000002.1"/>
</dbReference>
<dbReference type="STRING" id="1642818.AWE51_00315"/>
<dbReference type="Gene3D" id="1.10.150.130">
    <property type="match status" value="1"/>
</dbReference>
<evidence type="ECO:0000259" key="3">
    <source>
        <dbReference type="Pfam" id="PF13102"/>
    </source>
</evidence>
<dbReference type="InterPro" id="IPR010998">
    <property type="entry name" value="Integrase_recombinase_N"/>
</dbReference>
<dbReference type="Proteomes" id="UP000076715">
    <property type="component" value="Unassembled WGS sequence"/>
</dbReference>
<protein>
    <recommendedName>
        <fullName evidence="3">Phage integrase SAM-like domain-containing protein</fullName>
    </recommendedName>
</protein>
<gene>
    <name evidence="4" type="ORF">AWE51_00315</name>
</gene>
<dbReference type="OrthoDB" id="1231702at2"/>
<dbReference type="InterPro" id="IPR025269">
    <property type="entry name" value="SAM-like_dom"/>
</dbReference>